<feature type="chain" id="PRO_5046697514" description="Replication factor A C-terminal domain-containing protein" evidence="1">
    <location>
        <begin position="19"/>
        <end position="347"/>
    </location>
</feature>
<dbReference type="PANTHER" id="PTHR47165">
    <property type="entry name" value="OS03G0429900 PROTEIN"/>
    <property type="match status" value="1"/>
</dbReference>
<name>A0ABQ7ZUR5_BRANA</name>
<dbReference type="Gene3D" id="2.40.50.140">
    <property type="entry name" value="Nucleic acid-binding proteins"/>
    <property type="match status" value="1"/>
</dbReference>
<dbReference type="PANTHER" id="PTHR47165:SF4">
    <property type="entry name" value="OS03G0429900 PROTEIN"/>
    <property type="match status" value="1"/>
</dbReference>
<keyword evidence="1" id="KW-0732">Signal</keyword>
<accession>A0ABQ7ZUR5</accession>
<dbReference type="InterPro" id="IPR012340">
    <property type="entry name" value="NA-bd_OB-fold"/>
</dbReference>
<feature type="signal peptide" evidence="1">
    <location>
        <begin position="1"/>
        <end position="18"/>
    </location>
</feature>
<evidence type="ECO:0000313" key="4">
    <source>
        <dbReference type="Proteomes" id="UP000824890"/>
    </source>
</evidence>
<reference evidence="3 4" key="1">
    <citation type="submission" date="2021-05" db="EMBL/GenBank/DDBJ databases">
        <title>Genome Assembly of Synthetic Allotetraploid Brassica napus Reveals Homoeologous Exchanges between Subgenomes.</title>
        <authorList>
            <person name="Davis J.T."/>
        </authorList>
    </citation>
    <scope>NUCLEOTIDE SEQUENCE [LARGE SCALE GENOMIC DNA]</scope>
    <source>
        <strain evidence="4">cv. Da-Ae</strain>
        <tissue evidence="3">Seedling</tissue>
    </source>
</reference>
<keyword evidence="4" id="KW-1185">Reference proteome</keyword>
<dbReference type="Proteomes" id="UP000824890">
    <property type="component" value="Unassembled WGS sequence"/>
</dbReference>
<protein>
    <recommendedName>
        <fullName evidence="2">Replication factor A C-terminal domain-containing protein</fullName>
    </recommendedName>
</protein>
<dbReference type="InterPro" id="IPR013955">
    <property type="entry name" value="Rep_factor-A_C"/>
</dbReference>
<comment type="caution">
    <text evidence="3">The sequence shown here is derived from an EMBL/GenBank/DDBJ whole genome shotgun (WGS) entry which is preliminary data.</text>
</comment>
<organism evidence="3 4">
    <name type="scientific">Brassica napus</name>
    <name type="common">Rape</name>
    <dbReference type="NCBI Taxonomy" id="3708"/>
    <lineage>
        <taxon>Eukaryota</taxon>
        <taxon>Viridiplantae</taxon>
        <taxon>Streptophyta</taxon>
        <taxon>Embryophyta</taxon>
        <taxon>Tracheophyta</taxon>
        <taxon>Spermatophyta</taxon>
        <taxon>Magnoliopsida</taxon>
        <taxon>eudicotyledons</taxon>
        <taxon>Gunneridae</taxon>
        <taxon>Pentapetalae</taxon>
        <taxon>rosids</taxon>
        <taxon>malvids</taxon>
        <taxon>Brassicales</taxon>
        <taxon>Brassicaceae</taxon>
        <taxon>Brassiceae</taxon>
        <taxon>Brassica</taxon>
    </lineage>
</organism>
<sequence length="347" mass="37370">RSLFSAVAVLGFCSVCSSSSYRSRAQSGRWMFEYKKFGRSSSTVEEARNIRRAGELMSVDMLLVDTNATLMPATVAASRVLTFAPHLTAGSMYSITGFDVAWCNPNFSLSGSSLLIQFSDATSLNVLTEPNRVLHTLKNASYSVGKMFALANTSSQLPDIIGEITAVKSSASDPPADKNHLMVTTKLGNLNPKIVGANVSKILVSTDTGLQSAAPLLKGYAKVESLIISELNEFVITAPPQDIGFMCSGRVTGIKMDKGWCYAACSKCTKKLQRTDSAFTCVHCDNTHDVGALRYRVELGIADDTAEGVFVCFDGVMRKLHNLKANEAGHIHENGSQGLSAEKKLIM</sequence>
<dbReference type="Pfam" id="PF08646">
    <property type="entry name" value="Rep_fac-A_C"/>
    <property type="match status" value="1"/>
</dbReference>
<evidence type="ECO:0000259" key="2">
    <source>
        <dbReference type="Pfam" id="PF08646"/>
    </source>
</evidence>
<feature type="non-terminal residue" evidence="3">
    <location>
        <position position="1"/>
    </location>
</feature>
<evidence type="ECO:0000313" key="3">
    <source>
        <dbReference type="EMBL" id="KAH0883938.1"/>
    </source>
</evidence>
<feature type="domain" description="Replication factor A C-terminal" evidence="2">
    <location>
        <begin position="245"/>
        <end position="338"/>
    </location>
</feature>
<evidence type="ECO:0000256" key="1">
    <source>
        <dbReference type="SAM" id="SignalP"/>
    </source>
</evidence>
<proteinExistence type="predicted"/>
<dbReference type="SUPFAM" id="SSF50249">
    <property type="entry name" value="Nucleic acid-binding proteins"/>
    <property type="match status" value="1"/>
</dbReference>
<gene>
    <name evidence="3" type="ORF">HID58_060034</name>
</gene>
<dbReference type="EMBL" id="JAGKQM010000014">
    <property type="protein sequence ID" value="KAH0883938.1"/>
    <property type="molecule type" value="Genomic_DNA"/>
</dbReference>